<feature type="binding site" evidence="7">
    <location>
        <position position="66"/>
    </location>
    <ligand>
        <name>ATP</name>
        <dbReference type="ChEBI" id="CHEBI:30616"/>
    </ligand>
</feature>
<dbReference type="PANTHER" id="PTHR42307">
    <property type="entry name" value="PUP DEAMIDASE/DEPUPYLASE"/>
    <property type="match status" value="1"/>
</dbReference>
<dbReference type="PANTHER" id="PTHR42307:SF3">
    <property type="entry name" value="PUP--PROTEIN LIGASE"/>
    <property type="match status" value="1"/>
</dbReference>
<dbReference type="GO" id="GO:0019787">
    <property type="term" value="F:ubiquitin-like protein transferase activity"/>
    <property type="evidence" value="ECO:0007669"/>
    <property type="project" value="UniProtKB-UniRule"/>
</dbReference>
<dbReference type="GO" id="GO:0016879">
    <property type="term" value="F:ligase activity, forming carbon-nitrogen bonds"/>
    <property type="evidence" value="ECO:0007669"/>
    <property type="project" value="UniProtKB-UniRule"/>
</dbReference>
<dbReference type="GO" id="GO:0000502">
    <property type="term" value="C:proteasome complex"/>
    <property type="evidence" value="ECO:0007669"/>
    <property type="project" value="UniProtKB-KW"/>
</dbReference>
<keyword evidence="3 7" id="KW-0547">Nucleotide-binding</keyword>
<keyword evidence="5 7" id="KW-0067">ATP-binding</keyword>
<dbReference type="InterPro" id="IPR004347">
    <property type="entry name" value="Pup_ligase/deamidase"/>
</dbReference>
<evidence type="ECO:0000256" key="2">
    <source>
        <dbReference type="ARBA" id="ARBA00022723"/>
    </source>
</evidence>
<evidence type="ECO:0000256" key="4">
    <source>
        <dbReference type="ARBA" id="ARBA00022786"/>
    </source>
</evidence>
<evidence type="ECO:0000256" key="7">
    <source>
        <dbReference type="HAMAP-Rule" id="MF_02111"/>
    </source>
</evidence>
<feature type="binding site" evidence="7">
    <location>
        <position position="419"/>
    </location>
    <ligand>
        <name>ATP</name>
        <dbReference type="ChEBI" id="CHEBI:30616"/>
    </ligand>
</feature>
<evidence type="ECO:0000313" key="9">
    <source>
        <dbReference type="EMBL" id="MDR6891106.1"/>
    </source>
</evidence>
<keyword evidence="10" id="KW-1185">Reference proteome</keyword>
<dbReference type="InterPro" id="IPR022279">
    <property type="entry name" value="Pup_ligase"/>
</dbReference>
<feature type="binding site" evidence="7">
    <location>
        <position position="53"/>
    </location>
    <ligand>
        <name>ATP</name>
        <dbReference type="ChEBI" id="CHEBI:30616"/>
    </ligand>
</feature>
<accession>A0AAE3YG17</accession>
<dbReference type="Pfam" id="PF03136">
    <property type="entry name" value="Pup_ligase"/>
    <property type="match status" value="1"/>
</dbReference>
<dbReference type="GO" id="GO:0005524">
    <property type="term" value="F:ATP binding"/>
    <property type="evidence" value="ECO:0007669"/>
    <property type="project" value="UniProtKB-UniRule"/>
</dbReference>
<dbReference type="HAMAP" id="MF_02111">
    <property type="entry name" value="Pup_ligase"/>
    <property type="match status" value="1"/>
</dbReference>
<gene>
    <name evidence="7" type="primary">pafA</name>
    <name evidence="9" type="ORF">J2S35_000046</name>
</gene>
<dbReference type="Proteomes" id="UP001247307">
    <property type="component" value="Unassembled WGS sequence"/>
</dbReference>
<feature type="binding site" evidence="7">
    <location>
        <position position="9"/>
    </location>
    <ligand>
        <name>Mg(2+)</name>
        <dbReference type="ChEBI" id="CHEBI:18420"/>
    </ligand>
</feature>
<keyword evidence="2 7" id="KW-0479">Metal-binding</keyword>
<keyword evidence="1 7" id="KW-0436">Ligase</keyword>
<name>A0AAE3YG17_9MICC</name>
<reference evidence="9" key="1">
    <citation type="submission" date="2023-07" db="EMBL/GenBank/DDBJ databases">
        <title>Sequencing the genomes of 1000 actinobacteria strains.</title>
        <authorList>
            <person name="Klenk H.-P."/>
        </authorList>
    </citation>
    <scope>NUCLEOTIDE SEQUENCE</scope>
    <source>
        <strain evidence="9">DSM 13988</strain>
    </source>
</reference>
<protein>
    <recommendedName>
        <fullName evidence="7 8">Pup--protein ligase</fullName>
        <ecNumber evidence="7 8">6.3.1.19</ecNumber>
    </recommendedName>
    <alternativeName>
        <fullName evidence="7">Proteasome accessory factor A</fullName>
    </alternativeName>
    <alternativeName>
        <fullName evidence="7">Pup-conjugating enzyme</fullName>
    </alternativeName>
</protein>
<evidence type="ECO:0000256" key="6">
    <source>
        <dbReference type="ARBA" id="ARBA00022842"/>
    </source>
</evidence>
<dbReference type="GO" id="GO:0019941">
    <property type="term" value="P:modification-dependent protein catabolic process"/>
    <property type="evidence" value="ECO:0007669"/>
    <property type="project" value="UniProtKB-UniRule"/>
</dbReference>
<comment type="caution">
    <text evidence="9">The sequence shown here is derived from an EMBL/GenBank/DDBJ whole genome shotgun (WGS) entry which is preliminary data.</text>
</comment>
<dbReference type="AlphaFoldDB" id="A0AAE3YG17"/>
<dbReference type="NCBIfam" id="TIGR03686">
    <property type="entry name" value="pupylate_PafA"/>
    <property type="match status" value="1"/>
</dbReference>
<comment type="miscellaneous">
    <text evidence="7">The reaction mechanism probably proceeds via the activation of Pup by phosphorylation of its C-terminal glutamate, which is then subject to nucleophilic attack by the substrate lysine, resulting in an isopeptide bond and the release of phosphate as a good leaving group.</text>
</comment>
<evidence type="ECO:0000256" key="8">
    <source>
        <dbReference type="NCBIfam" id="TIGR03686"/>
    </source>
</evidence>
<evidence type="ECO:0000256" key="5">
    <source>
        <dbReference type="ARBA" id="ARBA00022840"/>
    </source>
</evidence>
<comment type="function">
    <text evidence="7">Catalyzes the covalent attachment of the prokaryotic ubiquitin-like protein modifier Pup to the proteasomal substrate proteins, thereby targeting them for proteasomal degradation. This tagging system is termed pupylation. The ligation reaction involves the side-chain carboxylate of the C-terminal glutamate of Pup and the side-chain amino group of a substrate lysine.</text>
</comment>
<evidence type="ECO:0000313" key="10">
    <source>
        <dbReference type="Proteomes" id="UP001247307"/>
    </source>
</evidence>
<comment type="similarity">
    <text evidence="7">Belongs to the Pup ligase/Pup deamidase family. Pup-conjugating enzyme subfamily.</text>
</comment>
<sequence length="459" mass="49764">MQRRIFGLETEFGLAHMPSRGPRMLPEELARVLFRPVIAWGRSSNVFLDNAARLYLDVGSHPEYATAECDSVRQLIAQDRAGERIVHRLAQDAAAALEADGYEPRVYLFKNNVDSAGNSYGSHENYLIKRSLEMTRLSSWLVPFLVTRPLIAGSGGVTAGEHGSGFVLSPRAEHLWEPVSGSTTRSRPMINTRDEPHADASLYRRLHVISGDSSMAQGTTFLKIGTASLVLRLIEAGERLPDVSVANPLRSLRDVSVAVDSPAPLGLADGRTATALELQRTFYAHAAAFCEREGATDEERDVLTLWDAVLTDLEEGTDTVLSTHVDWAAKRSLLTAYAAKNALEPGDARLRQLDLAYHDIAPGRGLASILEASGRLATFVPEAEIEAAVEQPPSTTRAALRGAFLKAARAGEVLTTVDWVNLRVNADPHSQVALKDPFETAPAAVAPLMESVSRLSTAS</sequence>
<dbReference type="GO" id="GO:0000287">
    <property type="term" value="F:magnesium ion binding"/>
    <property type="evidence" value="ECO:0007669"/>
    <property type="project" value="UniProtKB-UniRule"/>
</dbReference>
<evidence type="ECO:0000256" key="3">
    <source>
        <dbReference type="ARBA" id="ARBA00022741"/>
    </source>
</evidence>
<proteinExistence type="inferred from homology"/>
<dbReference type="GO" id="GO:0010498">
    <property type="term" value="P:proteasomal protein catabolic process"/>
    <property type="evidence" value="ECO:0007669"/>
    <property type="project" value="UniProtKB-UniRule"/>
</dbReference>
<organism evidence="9 10">
    <name type="scientific">Falsarthrobacter nasiphocae</name>
    <dbReference type="NCBI Taxonomy" id="189863"/>
    <lineage>
        <taxon>Bacteria</taxon>
        <taxon>Bacillati</taxon>
        <taxon>Actinomycetota</taxon>
        <taxon>Actinomycetes</taxon>
        <taxon>Micrococcales</taxon>
        <taxon>Micrococcaceae</taxon>
        <taxon>Falsarthrobacter</taxon>
    </lineage>
</organism>
<comment type="catalytic activity">
    <reaction evidence="7">
        <text>ATP + [prokaryotic ubiquitin-like protein]-L-glutamate + [protein]-L-lysine = ADP + phosphate + N(6)-([prokaryotic ubiquitin-like protein]-gamma-L-glutamyl)-[protein]-L-lysine.</text>
        <dbReference type="EC" id="6.3.1.19"/>
    </reaction>
</comment>
<keyword evidence="9" id="KW-0647">Proteasome</keyword>
<dbReference type="GO" id="GO:0070490">
    <property type="term" value="P:protein pupylation"/>
    <property type="evidence" value="ECO:0007669"/>
    <property type="project" value="UniProtKB-UniRule"/>
</dbReference>
<dbReference type="EMBL" id="JAVDUI010000001">
    <property type="protein sequence ID" value="MDR6891106.1"/>
    <property type="molecule type" value="Genomic_DNA"/>
</dbReference>
<dbReference type="RefSeq" id="WP_309848518.1">
    <property type="nucleotide sequence ID" value="NZ_BAAAIU010000004.1"/>
</dbReference>
<keyword evidence="6 7" id="KW-0460">Magnesium</keyword>
<feature type="binding site" evidence="7">
    <location>
        <position position="63"/>
    </location>
    <ligand>
        <name>Mg(2+)</name>
        <dbReference type="ChEBI" id="CHEBI:18420"/>
    </ligand>
</feature>
<comment type="pathway">
    <text evidence="7">Protein modification; protein pupylation.</text>
</comment>
<feature type="binding site" evidence="7">
    <location>
        <position position="55"/>
    </location>
    <ligand>
        <name>Mg(2+)</name>
        <dbReference type="ChEBI" id="CHEBI:18420"/>
    </ligand>
</feature>
<dbReference type="EC" id="6.3.1.19" evidence="7 8"/>
<feature type="active site" description="Proton acceptor" evidence="7">
    <location>
        <position position="57"/>
    </location>
</feature>
<evidence type="ECO:0000256" key="1">
    <source>
        <dbReference type="ARBA" id="ARBA00022598"/>
    </source>
</evidence>
<comment type="pathway">
    <text evidence="7">Protein degradation; proteasomal Pup-dependent pathway.</text>
</comment>
<keyword evidence="4 7" id="KW-0833">Ubl conjugation pathway</keyword>